<proteinExistence type="inferred from homology"/>
<evidence type="ECO:0000313" key="5">
    <source>
        <dbReference type="EMBL" id="PNT68328.1"/>
    </source>
</evidence>
<dbReference type="InterPro" id="IPR044859">
    <property type="entry name" value="Allene_oxi_cyc_Dirigent"/>
</dbReference>
<reference evidence="5" key="2">
    <citation type="submission" date="2017-06" db="EMBL/GenBank/DDBJ databases">
        <title>WGS assembly of Brachypodium distachyon.</title>
        <authorList>
            <consortium name="The International Brachypodium Initiative"/>
            <person name="Lucas S."/>
            <person name="Harmon-Smith M."/>
            <person name="Lail K."/>
            <person name="Tice H."/>
            <person name="Grimwood J."/>
            <person name="Bruce D."/>
            <person name="Barry K."/>
            <person name="Shu S."/>
            <person name="Lindquist E."/>
            <person name="Wang M."/>
            <person name="Pitluck S."/>
            <person name="Vogel J.P."/>
            <person name="Garvin D.F."/>
            <person name="Mockler T.C."/>
            <person name="Schmutz J."/>
            <person name="Rokhsar D."/>
            <person name="Bevan M.W."/>
        </authorList>
    </citation>
    <scope>NUCLEOTIDE SEQUENCE</scope>
    <source>
        <strain evidence="5">Bd21</strain>
    </source>
</reference>
<feature type="chain" id="PRO_5034095047" description="Dirigent protein" evidence="4">
    <location>
        <begin position="27"/>
        <end position="179"/>
    </location>
</feature>
<dbReference type="STRING" id="15368.A0A2K2D234"/>
<dbReference type="Pfam" id="PF03018">
    <property type="entry name" value="Dirigent"/>
    <property type="match status" value="1"/>
</dbReference>
<keyword evidence="4" id="KW-0052">Apoplast</keyword>
<dbReference type="AlphaFoldDB" id="A0A2K2D234"/>
<dbReference type="EnsemblPlants" id="PNT68328">
    <property type="protein sequence ID" value="PNT68328"/>
    <property type="gene ID" value="BRADI_3g38881v3"/>
</dbReference>
<dbReference type="InParanoid" id="A0A2K2D234"/>
<dbReference type="InterPro" id="IPR004265">
    <property type="entry name" value="Dirigent"/>
</dbReference>
<feature type="signal peptide" evidence="4">
    <location>
        <begin position="1"/>
        <end position="26"/>
    </location>
</feature>
<evidence type="ECO:0000256" key="1">
    <source>
        <dbReference type="ARBA" id="ARBA00010746"/>
    </source>
</evidence>
<gene>
    <name evidence="5" type="ORF">BRADI_3g38881v3</name>
</gene>
<dbReference type="Proteomes" id="UP000008810">
    <property type="component" value="Chromosome 3"/>
</dbReference>
<comment type="similarity">
    <text evidence="1 4">Belongs to the plant dirigent protein family.</text>
</comment>
<keyword evidence="7" id="KW-1185">Reference proteome</keyword>
<comment type="function">
    <text evidence="4">Dirigent proteins impart stereoselectivity on the phenoxy radical-coupling reaction, yielding optically active lignans from two molecules of coniferyl alcohol in the biosynthesis of lignans, flavonolignans, and alkaloids and thus plays a central role in plant secondary metabolism.</text>
</comment>
<organism evidence="5">
    <name type="scientific">Brachypodium distachyon</name>
    <name type="common">Purple false brome</name>
    <name type="synonym">Trachynia distachya</name>
    <dbReference type="NCBI Taxonomy" id="15368"/>
    <lineage>
        <taxon>Eukaryota</taxon>
        <taxon>Viridiplantae</taxon>
        <taxon>Streptophyta</taxon>
        <taxon>Embryophyta</taxon>
        <taxon>Tracheophyta</taxon>
        <taxon>Spermatophyta</taxon>
        <taxon>Magnoliopsida</taxon>
        <taxon>Liliopsida</taxon>
        <taxon>Poales</taxon>
        <taxon>Poaceae</taxon>
        <taxon>BOP clade</taxon>
        <taxon>Pooideae</taxon>
        <taxon>Stipodae</taxon>
        <taxon>Brachypodieae</taxon>
        <taxon>Brachypodium</taxon>
    </lineage>
</organism>
<evidence type="ECO:0000256" key="2">
    <source>
        <dbReference type="ARBA" id="ARBA00011738"/>
    </source>
</evidence>
<protein>
    <recommendedName>
        <fullName evidence="4">Dirigent protein</fullName>
    </recommendedName>
</protein>
<dbReference type="Gene3D" id="2.40.480.10">
    <property type="entry name" value="Allene oxide cyclase-like"/>
    <property type="match status" value="1"/>
</dbReference>
<name>A0A2K2D234_BRADI</name>
<keyword evidence="3 4" id="KW-0964">Secreted</keyword>
<sequence>MALGRLIITLLAALVPPLLLLMAAAAVDTHRLHLYMHDSTTGPNPSAMAVLNGTGPAAQGSRGAGRFGRTVVMDDPLTEGPGPASTALGRVLRGGNHGLGDGGPAMMLSMNLVLTAGIYNGSTLAVMGRNAVLAPVRELSVVGGAGRFRMATGYVLVKTGSWAPAGGDAVLQLDVFVYA</sequence>
<evidence type="ECO:0000256" key="4">
    <source>
        <dbReference type="RuleBase" id="RU363099"/>
    </source>
</evidence>
<dbReference type="Gramene" id="PNT68328">
    <property type="protein sequence ID" value="PNT68328"/>
    <property type="gene ID" value="BRADI_3g38881v3"/>
</dbReference>
<reference evidence="5 6" key="1">
    <citation type="journal article" date="2010" name="Nature">
        <title>Genome sequencing and analysis of the model grass Brachypodium distachyon.</title>
        <authorList>
            <consortium name="International Brachypodium Initiative"/>
        </authorList>
    </citation>
    <scope>NUCLEOTIDE SEQUENCE [LARGE SCALE GENOMIC DNA]</scope>
    <source>
        <strain evidence="5 6">Bd21</strain>
    </source>
</reference>
<keyword evidence="4" id="KW-0732">Signal</keyword>
<dbReference type="EMBL" id="CM000882">
    <property type="protein sequence ID" value="PNT68328.1"/>
    <property type="molecule type" value="Genomic_DNA"/>
</dbReference>
<reference evidence="6" key="3">
    <citation type="submission" date="2018-08" db="UniProtKB">
        <authorList>
            <consortium name="EnsemblPlants"/>
        </authorList>
    </citation>
    <scope>IDENTIFICATION</scope>
    <source>
        <strain evidence="6">cv. Bd21</strain>
    </source>
</reference>
<evidence type="ECO:0000313" key="6">
    <source>
        <dbReference type="EnsemblPlants" id="PNT68328"/>
    </source>
</evidence>
<accession>A0A2K2D234</accession>
<evidence type="ECO:0000313" key="7">
    <source>
        <dbReference type="Proteomes" id="UP000008810"/>
    </source>
</evidence>
<dbReference type="GO" id="GO:0048046">
    <property type="term" value="C:apoplast"/>
    <property type="evidence" value="ECO:0007669"/>
    <property type="project" value="UniProtKB-SubCell"/>
</dbReference>
<dbReference type="OrthoDB" id="1864232at2759"/>
<dbReference type="GO" id="GO:0009699">
    <property type="term" value="P:phenylpropanoid biosynthetic process"/>
    <property type="evidence" value="ECO:0007669"/>
    <property type="project" value="UniProtKB-ARBA"/>
</dbReference>
<comment type="subcellular location">
    <subcellularLocation>
        <location evidence="4">Secreted</location>
        <location evidence="4">Extracellular space</location>
        <location evidence="4">Apoplast</location>
    </subcellularLocation>
</comment>
<comment type="subunit">
    <text evidence="2 4">Homodimer.</text>
</comment>
<dbReference type="PANTHER" id="PTHR21495">
    <property type="entry name" value="NUCLEOPORIN-RELATED"/>
    <property type="match status" value="1"/>
</dbReference>
<evidence type="ECO:0000256" key="3">
    <source>
        <dbReference type="ARBA" id="ARBA00022525"/>
    </source>
</evidence>